<evidence type="ECO:0000313" key="2">
    <source>
        <dbReference type="Proteomes" id="UP000807353"/>
    </source>
</evidence>
<keyword evidence="2" id="KW-1185">Reference proteome</keyword>
<organism evidence="1 2">
    <name type="scientific">Collybia nuda</name>
    <dbReference type="NCBI Taxonomy" id="64659"/>
    <lineage>
        <taxon>Eukaryota</taxon>
        <taxon>Fungi</taxon>
        <taxon>Dikarya</taxon>
        <taxon>Basidiomycota</taxon>
        <taxon>Agaricomycotina</taxon>
        <taxon>Agaricomycetes</taxon>
        <taxon>Agaricomycetidae</taxon>
        <taxon>Agaricales</taxon>
        <taxon>Tricholomatineae</taxon>
        <taxon>Clitocybaceae</taxon>
        <taxon>Collybia</taxon>
    </lineage>
</organism>
<evidence type="ECO:0000313" key="1">
    <source>
        <dbReference type="EMBL" id="KAF9457763.1"/>
    </source>
</evidence>
<accession>A0A9P6CE98</accession>
<sequence>MASLLPPELWGTALSRIPRSDQFCIAQRSSHLCTSARKVNYHHVSLCSHDDASSEIFALLVSDHSVARNITHLHIHTDIHMEVENLSDPSWPKDKNR</sequence>
<protein>
    <submittedName>
        <fullName evidence="1">Uncharacterized protein</fullName>
    </submittedName>
</protein>
<proteinExistence type="predicted"/>
<reference evidence="1" key="1">
    <citation type="submission" date="2020-11" db="EMBL/GenBank/DDBJ databases">
        <authorList>
            <consortium name="DOE Joint Genome Institute"/>
            <person name="Ahrendt S."/>
            <person name="Riley R."/>
            <person name="Andreopoulos W."/>
            <person name="Labutti K."/>
            <person name="Pangilinan J."/>
            <person name="Ruiz-Duenas F.J."/>
            <person name="Barrasa J.M."/>
            <person name="Sanchez-Garcia M."/>
            <person name="Camarero S."/>
            <person name="Miyauchi S."/>
            <person name="Serrano A."/>
            <person name="Linde D."/>
            <person name="Babiker R."/>
            <person name="Drula E."/>
            <person name="Ayuso-Fernandez I."/>
            <person name="Pacheco R."/>
            <person name="Padilla G."/>
            <person name="Ferreira P."/>
            <person name="Barriuso J."/>
            <person name="Kellner H."/>
            <person name="Castanera R."/>
            <person name="Alfaro M."/>
            <person name="Ramirez L."/>
            <person name="Pisabarro A.G."/>
            <person name="Kuo A."/>
            <person name="Tritt A."/>
            <person name="Lipzen A."/>
            <person name="He G."/>
            <person name="Yan M."/>
            <person name="Ng V."/>
            <person name="Cullen D."/>
            <person name="Martin F."/>
            <person name="Rosso M.-N."/>
            <person name="Henrissat B."/>
            <person name="Hibbett D."/>
            <person name="Martinez A.T."/>
            <person name="Grigoriev I.V."/>
        </authorList>
    </citation>
    <scope>NUCLEOTIDE SEQUENCE</scope>
    <source>
        <strain evidence="1">CBS 247.69</strain>
    </source>
</reference>
<dbReference type="AlphaFoldDB" id="A0A9P6CE98"/>
<dbReference type="EMBL" id="MU150359">
    <property type="protein sequence ID" value="KAF9457763.1"/>
    <property type="molecule type" value="Genomic_DNA"/>
</dbReference>
<gene>
    <name evidence="1" type="ORF">BDZ94DRAFT_1272263</name>
</gene>
<comment type="caution">
    <text evidence="1">The sequence shown here is derived from an EMBL/GenBank/DDBJ whole genome shotgun (WGS) entry which is preliminary data.</text>
</comment>
<dbReference type="Proteomes" id="UP000807353">
    <property type="component" value="Unassembled WGS sequence"/>
</dbReference>
<name>A0A9P6CE98_9AGAR</name>